<dbReference type="WBParaSite" id="GPUH_0000693201-mRNA-1">
    <property type="protein sequence ID" value="GPUH_0000693201-mRNA-1"/>
    <property type="gene ID" value="GPUH_0000693201"/>
</dbReference>
<dbReference type="AlphaFoldDB" id="A0A183DDY2"/>
<sequence length="71" mass="7931">LVGNSDEYLSEDRWVFNMISCFTSRGSSAAYCYGHFDPSMEYWNALGLCIPANCTFAAKAVFLFPALLPIH</sequence>
<accession>A0A183DDY2</accession>
<evidence type="ECO:0000313" key="1">
    <source>
        <dbReference type="WBParaSite" id="GPUH_0000693201-mRNA-1"/>
    </source>
</evidence>
<reference evidence="1" key="1">
    <citation type="submission" date="2016-06" db="UniProtKB">
        <authorList>
            <consortium name="WormBaseParasite"/>
        </authorList>
    </citation>
    <scope>IDENTIFICATION</scope>
</reference>
<name>A0A183DDY2_9BILA</name>
<proteinExistence type="predicted"/>
<protein>
    <submittedName>
        <fullName evidence="1">SCP domain-containing protein</fullName>
    </submittedName>
</protein>
<organism evidence="1">
    <name type="scientific">Gongylonema pulchrum</name>
    <dbReference type="NCBI Taxonomy" id="637853"/>
    <lineage>
        <taxon>Eukaryota</taxon>
        <taxon>Metazoa</taxon>
        <taxon>Ecdysozoa</taxon>
        <taxon>Nematoda</taxon>
        <taxon>Chromadorea</taxon>
        <taxon>Rhabditida</taxon>
        <taxon>Spirurina</taxon>
        <taxon>Spiruromorpha</taxon>
        <taxon>Spiruroidea</taxon>
        <taxon>Gongylonematidae</taxon>
        <taxon>Gongylonema</taxon>
    </lineage>
</organism>